<accession>A0A1X1RDQ9</accession>
<reference evidence="1 2" key="1">
    <citation type="submission" date="2016-01" db="EMBL/GenBank/DDBJ databases">
        <title>The new phylogeny of the genus Mycobacterium.</title>
        <authorList>
            <person name="Tarcisio F."/>
            <person name="Conor M."/>
            <person name="Antonella G."/>
            <person name="Elisabetta G."/>
            <person name="Giulia F.S."/>
            <person name="Sara T."/>
            <person name="Anna F."/>
            <person name="Clotilde B."/>
            <person name="Roberto B."/>
            <person name="Veronica D.S."/>
            <person name="Fabio R."/>
            <person name="Monica P."/>
            <person name="Olivier J."/>
            <person name="Enrico T."/>
            <person name="Nicola S."/>
        </authorList>
    </citation>
    <scope>NUCLEOTIDE SEQUENCE [LARGE SCALE GENOMIC DNA]</scope>
    <source>
        <strain evidence="1 2">DSM 44179</strain>
    </source>
</reference>
<organism evidence="1 2">
    <name type="scientific">Mycolicibacterium fallax</name>
    <name type="common">Mycobacterium fallax</name>
    <dbReference type="NCBI Taxonomy" id="1793"/>
    <lineage>
        <taxon>Bacteria</taxon>
        <taxon>Bacillati</taxon>
        <taxon>Actinomycetota</taxon>
        <taxon>Actinomycetes</taxon>
        <taxon>Mycobacteriales</taxon>
        <taxon>Mycobacteriaceae</taxon>
        <taxon>Mycolicibacterium</taxon>
    </lineage>
</organism>
<name>A0A1X1RDQ9_MYCFA</name>
<dbReference type="EMBL" id="LQOJ01000036">
    <property type="protein sequence ID" value="ORV03621.1"/>
    <property type="molecule type" value="Genomic_DNA"/>
</dbReference>
<proteinExistence type="predicted"/>
<dbReference type="STRING" id="1793.AWC04_09775"/>
<dbReference type="RefSeq" id="WP_085095541.1">
    <property type="nucleotide sequence ID" value="NZ_AP022603.1"/>
</dbReference>
<comment type="caution">
    <text evidence="1">The sequence shown here is derived from an EMBL/GenBank/DDBJ whole genome shotgun (WGS) entry which is preliminary data.</text>
</comment>
<evidence type="ECO:0000313" key="2">
    <source>
        <dbReference type="Proteomes" id="UP000193484"/>
    </source>
</evidence>
<evidence type="ECO:0000313" key="1">
    <source>
        <dbReference type="EMBL" id="ORV03621.1"/>
    </source>
</evidence>
<dbReference type="AlphaFoldDB" id="A0A1X1RDQ9"/>
<dbReference type="Proteomes" id="UP000193484">
    <property type="component" value="Unassembled WGS sequence"/>
</dbReference>
<protein>
    <submittedName>
        <fullName evidence="1">Uncharacterized protein</fullName>
    </submittedName>
</protein>
<dbReference type="OrthoDB" id="4369732at2"/>
<sequence length="303" mass="32636">MSDNNRLTNTRMVLRAEWAAIRRRHPNLDSTEFADITAFTVPLLVRAVAVLAVGAVPLLVIRGSAEEDAVLAPLISSLALTVVCTAVVAWLLSIVVSGLVVMVLYRTRPRSTSRLVVSTLDASFRRISDGASEMTLLALVAGLLSLAIGLPSRRPDEASNSVLDDLLAAQIGVLLAVLGFAFIAESIRSAADIVDDQSLMLAWPWALIVACLSWVMATTVGPFEITRMLTILLNDWLPAMVGDVPRAEVIADVVPPGARWWAALGPLPVIGVIWVLTAWHSDGFMRAREFLAGEDAIPDTRLD</sequence>
<keyword evidence="2" id="KW-1185">Reference proteome</keyword>
<gene>
    <name evidence="1" type="ORF">AWC04_09775</name>
</gene>